<accession>A0A9X0YK68</accession>
<evidence type="ECO:0000256" key="1">
    <source>
        <dbReference type="SAM" id="Phobius"/>
    </source>
</evidence>
<gene>
    <name evidence="3" type="ORF">J2Z56_002041</name>
    <name evidence="4" type="ORF">J2Z57_002165</name>
</gene>
<keyword evidence="6" id="KW-1185">Reference proteome</keyword>
<dbReference type="RefSeq" id="WP_057782195.1">
    <property type="nucleotide sequence ID" value="NZ_JAGGJQ010000005.1"/>
</dbReference>
<dbReference type="EMBL" id="JAGGJQ010000005">
    <property type="protein sequence ID" value="MBP1840114.1"/>
    <property type="molecule type" value="Genomic_DNA"/>
</dbReference>
<dbReference type="OrthoDB" id="979566at2"/>
<keyword evidence="1" id="KW-1133">Transmembrane helix</keyword>
<dbReference type="Gene3D" id="1.20.120.330">
    <property type="entry name" value="Nucleotidyltransferases domain 2"/>
    <property type="match status" value="1"/>
</dbReference>
<feature type="domain" description="Chemotaxis methyl-accepting receptor HlyB-like 4HB MCP" evidence="2">
    <location>
        <begin position="6"/>
        <end position="125"/>
    </location>
</feature>
<evidence type="ECO:0000259" key="2">
    <source>
        <dbReference type="Pfam" id="PF12729"/>
    </source>
</evidence>
<evidence type="ECO:0000313" key="6">
    <source>
        <dbReference type="Proteomes" id="UP001231587"/>
    </source>
</evidence>
<dbReference type="InterPro" id="IPR024478">
    <property type="entry name" value="HlyB_4HB_MCP"/>
</dbReference>
<evidence type="ECO:0000313" key="5">
    <source>
        <dbReference type="Proteomes" id="UP001138672"/>
    </source>
</evidence>
<reference evidence="3" key="1">
    <citation type="submission" date="2021-03" db="EMBL/GenBank/DDBJ databases">
        <title>Genomic Encyclopedia of Type Strains, Phase IV (KMG-IV): sequencing the most valuable type-strain genomes for metagenomic binning, comparative biology and taxonomic classification.</title>
        <authorList>
            <person name="Goeker M."/>
        </authorList>
    </citation>
    <scope>NUCLEOTIDE SEQUENCE</scope>
    <source>
        <strain evidence="3">DSM 15523</strain>
        <strain evidence="4 6">DSM 16476</strain>
    </source>
</reference>
<evidence type="ECO:0000313" key="3">
    <source>
        <dbReference type="EMBL" id="MBP1840114.1"/>
    </source>
</evidence>
<comment type="caution">
    <text evidence="3">The sequence shown here is derived from an EMBL/GenBank/DDBJ whole genome shotgun (WGS) entry which is preliminary data.</text>
</comment>
<dbReference type="EMBL" id="JAUSUU010000006">
    <property type="protein sequence ID" value="MDQ0335714.1"/>
    <property type="molecule type" value="Genomic_DNA"/>
</dbReference>
<proteinExistence type="predicted"/>
<keyword evidence="1" id="KW-0812">Transmembrane</keyword>
<name>A0A9X0YK68_9FLAO</name>
<feature type="transmembrane region" description="Helical" evidence="1">
    <location>
        <begin position="171"/>
        <end position="193"/>
    </location>
</feature>
<dbReference type="Pfam" id="PF12729">
    <property type="entry name" value="4HB_MCP_1"/>
    <property type="match status" value="1"/>
</dbReference>
<dbReference type="Proteomes" id="UP001231587">
    <property type="component" value="Unassembled WGS sequence"/>
</dbReference>
<protein>
    <recommendedName>
        <fullName evidence="2">Chemotaxis methyl-accepting receptor HlyB-like 4HB MCP domain-containing protein</fullName>
    </recommendedName>
</protein>
<evidence type="ECO:0000313" key="4">
    <source>
        <dbReference type="EMBL" id="MDQ0335714.1"/>
    </source>
</evidence>
<dbReference type="Proteomes" id="UP001138672">
    <property type="component" value="Unassembled WGS sequence"/>
</dbReference>
<dbReference type="AlphaFoldDB" id="A0A9X0YK68"/>
<sequence length="199" mass="22955">MTFYNKIKWVLGILMVFVLILATNLIDRNNFLRVKDSVITIYNDRIVANDIIFEMSRLVQEKEVAMAKQDSIFFVDRNKEVNLEVQALITRFDQTKLTVEEGKIFNAFKDDLKALQKSEAALTQSGLSQTTALENQIRSVEANLYKLSKIQLSEGRRQTSLSKKAISSIELFTHMEIYILVFLAILVQIIVIYKPKEEE</sequence>
<organism evidence="3 5">
    <name type="scientific">Formosa algae</name>
    <dbReference type="NCBI Taxonomy" id="225843"/>
    <lineage>
        <taxon>Bacteria</taxon>
        <taxon>Pseudomonadati</taxon>
        <taxon>Bacteroidota</taxon>
        <taxon>Flavobacteriia</taxon>
        <taxon>Flavobacteriales</taxon>
        <taxon>Flavobacteriaceae</taxon>
        <taxon>Formosa</taxon>
    </lineage>
</organism>
<keyword evidence="1" id="KW-0472">Membrane</keyword>
<feature type="transmembrane region" description="Helical" evidence="1">
    <location>
        <begin position="6"/>
        <end position="26"/>
    </location>
</feature>